<dbReference type="PANTHER" id="PTHR35486:SF1">
    <property type="entry name" value="OS02G0689500 PROTEIN"/>
    <property type="match status" value="1"/>
</dbReference>
<dbReference type="EMBL" id="BSYO01000002">
    <property type="protein sequence ID" value="GMH00662.1"/>
    <property type="molecule type" value="Genomic_DNA"/>
</dbReference>
<organism evidence="2 3">
    <name type="scientific">Nepenthes gracilis</name>
    <name type="common">Slender pitcher plant</name>
    <dbReference type="NCBI Taxonomy" id="150966"/>
    <lineage>
        <taxon>Eukaryota</taxon>
        <taxon>Viridiplantae</taxon>
        <taxon>Streptophyta</taxon>
        <taxon>Embryophyta</taxon>
        <taxon>Tracheophyta</taxon>
        <taxon>Spermatophyta</taxon>
        <taxon>Magnoliopsida</taxon>
        <taxon>eudicotyledons</taxon>
        <taxon>Gunneridae</taxon>
        <taxon>Pentapetalae</taxon>
        <taxon>Caryophyllales</taxon>
        <taxon>Nepenthaceae</taxon>
        <taxon>Nepenthes</taxon>
    </lineage>
</organism>
<evidence type="ECO:0000313" key="2">
    <source>
        <dbReference type="EMBL" id="GMH00662.1"/>
    </source>
</evidence>
<reference evidence="2" key="1">
    <citation type="submission" date="2023-05" db="EMBL/GenBank/DDBJ databases">
        <title>Nepenthes gracilis genome sequencing.</title>
        <authorList>
            <person name="Fukushima K."/>
        </authorList>
    </citation>
    <scope>NUCLEOTIDE SEQUENCE</scope>
    <source>
        <strain evidence="2">SING2019-196</strain>
    </source>
</reference>
<dbReference type="PANTHER" id="PTHR35486">
    <property type="entry name" value="EXPRESSED PROTEIN"/>
    <property type="match status" value="1"/>
</dbReference>
<feature type="region of interest" description="Disordered" evidence="1">
    <location>
        <begin position="40"/>
        <end position="73"/>
    </location>
</feature>
<keyword evidence="3" id="KW-1185">Reference proteome</keyword>
<name>A0AAD3RWY2_NEPGR</name>
<accession>A0AAD3RWY2</accession>
<sequence length="303" mass="33537">MRCKTHLADLSSSAGVCASCLRERLLSLIAAQAQAQALAQAQAQRTQTPAQEESRKSDPHPPPLIFPRSVSPYINPRESNITADWSSQHRHRFDHRPISDQRFFSTPQVGPTAGDKKKKSRFHVIWKLFRSRSHKLDGSVWDPDAGVSRQSCQAEALSSWTSSFMHRSRRKKASSLFSLDEASCSVGRKHCRRDRGLSPNVAEDGWDGLPSPKEYSRQTTTAVAKPSYCRVKPSPGRSNVAGLAFCLSPLVGAGGPNRHWSSPEVGYPGEIKIPAKPHLSTAASFRANRSRKLADFGRMNLNR</sequence>
<dbReference type="AlphaFoldDB" id="A0AAD3RWY2"/>
<protein>
    <submittedName>
        <fullName evidence="2">Uncharacterized protein</fullName>
    </submittedName>
</protein>
<evidence type="ECO:0000313" key="3">
    <source>
        <dbReference type="Proteomes" id="UP001279734"/>
    </source>
</evidence>
<comment type="caution">
    <text evidence="2">The sequence shown here is derived from an EMBL/GenBank/DDBJ whole genome shotgun (WGS) entry which is preliminary data.</text>
</comment>
<dbReference type="Proteomes" id="UP001279734">
    <property type="component" value="Unassembled WGS sequence"/>
</dbReference>
<proteinExistence type="predicted"/>
<gene>
    <name evidence="2" type="ORF">Nepgr_002501</name>
</gene>
<feature type="compositionally biased region" description="Low complexity" evidence="1">
    <location>
        <begin position="40"/>
        <end position="51"/>
    </location>
</feature>
<evidence type="ECO:0000256" key="1">
    <source>
        <dbReference type="SAM" id="MobiDB-lite"/>
    </source>
</evidence>